<keyword evidence="11" id="KW-1071">Ligand-gated ion channel</keyword>
<keyword evidence="5" id="KW-0732">Signal</keyword>
<dbReference type="CDD" id="cd19990">
    <property type="entry name" value="PBP1_GABAb_receptor_plant"/>
    <property type="match status" value="1"/>
</dbReference>
<dbReference type="EMBL" id="CM029040">
    <property type="protein sequence ID" value="KAG2635164.1"/>
    <property type="molecule type" value="Genomic_DNA"/>
</dbReference>
<dbReference type="Pfam" id="PF01094">
    <property type="entry name" value="ANF_receptor"/>
    <property type="match status" value="1"/>
</dbReference>
<dbReference type="GO" id="GO:0016020">
    <property type="term" value="C:membrane"/>
    <property type="evidence" value="ECO:0007669"/>
    <property type="project" value="UniProtKB-SubCell"/>
</dbReference>
<dbReference type="PANTHER" id="PTHR34836">
    <property type="entry name" value="OS06G0188250 PROTEIN"/>
    <property type="match status" value="1"/>
</dbReference>
<dbReference type="OrthoDB" id="636525at2759"/>
<keyword evidence="9" id="KW-0675">Receptor</keyword>
<evidence type="ECO:0000256" key="7">
    <source>
        <dbReference type="ARBA" id="ARBA00023065"/>
    </source>
</evidence>
<dbReference type="InterPro" id="IPR001828">
    <property type="entry name" value="ANF_lig-bd_rcpt"/>
</dbReference>
<sequence>MLVLCMYIRAPKVVGEVSYRPCKERRKIMVVGGNIIISLLVLLSSWLLFAGHDQPAGLLGRAQRPDAAAAASSVVHVGALLDLGSVGGRASRASISLALEDFYASQPPGSGATVALHVADCKDDEITAASTAIDLLKDFKVQAIIGPKTSMQARFTIGIGNKTNVPILSYSATSPYLSANQSKYFVRTALDDASQVPAIASLIQYFNWRQVVLIYEDSDFGRGIVPYLVDALQDADAHIPYRSIIPSVPTDDQIKVELNKLKTMQARVFVVHMSPNIAARLFVLAHDAEMLAYGYAWIITDSVGNMFSTLDENIINSMQGVLGVRPYVPQSDKLLAFPALFLSRYRQQNQAMPDPASPNIFHLWAYDTAWAIATALRKAGPLTLGLKLPSLQNSNNSNDLSMLGVSQDGPGLIDSIRTTRFQGISGEFILVDGQRQGSVFEIFNVIGNSYQSIGFWTPNLGITKKLITSSDASDNVGLNIVIWPGGSAQPPKGWEWPVAGKKMKIAVPVKPAPNPFVNVKKNLATGKFYVTGYCIDIFEAVVQEMPYAVPYEYVPVVDPNIATNLTISYSEICHQVSLKKYDAMVGDTTIIINRSSYVDFTLPYTESGVQMVVPLKERWSTSLWVFLKPIEPILWVAFLAVFVFTGFVIWLVEHKENRDFGGSAGKQLVNIAYFSFQALLAVPKDPKLKKWLSKFALINLVLLVWLLEKLYSASLTSMVTARQLQPTVVDLNQLISNGDYIGYQGGSFVKDFLKSRKVEEHKLRNYRTTDQYAEALMKGSWNGGVAAVFDEIPYLKLFMSKYCRNHSIVGRVYKTGGFGFVFPKGSPLVADVSRAILTVTEGDKIMDIERKWFGGDLVCNSQANAIESASVVTWSSLRGVFFITIGLWAIVGIIYAALWFRLRQEEEQVQEAVAELAIEHVHVNGDDSIIWHISRDSHLVIQLRGNPSPSGDGGPEEGAARPEAGHDDVEPPPDVQNLGGPEEQVQAVELPLLPADAASGNVAPLRTAINETEAAENSGRLLLPK</sequence>
<dbReference type="CDD" id="cd13686">
    <property type="entry name" value="GluR_Plant"/>
    <property type="match status" value="1"/>
</dbReference>
<dbReference type="Pfam" id="PF00060">
    <property type="entry name" value="Lig_chan"/>
    <property type="match status" value="1"/>
</dbReference>
<keyword evidence="10" id="KW-0325">Glycoprotein</keyword>
<accession>A0A8T0VPH7</accession>
<comment type="subcellular location">
    <subcellularLocation>
        <location evidence="1">Membrane</location>
        <topology evidence="1">Multi-pass membrane protein</topology>
    </subcellularLocation>
</comment>
<organism evidence="17 18">
    <name type="scientific">Panicum virgatum</name>
    <name type="common">Blackwell switchgrass</name>
    <dbReference type="NCBI Taxonomy" id="38727"/>
    <lineage>
        <taxon>Eukaryota</taxon>
        <taxon>Viridiplantae</taxon>
        <taxon>Streptophyta</taxon>
        <taxon>Embryophyta</taxon>
        <taxon>Tracheophyta</taxon>
        <taxon>Spermatophyta</taxon>
        <taxon>Magnoliopsida</taxon>
        <taxon>Liliopsida</taxon>
        <taxon>Poales</taxon>
        <taxon>Poaceae</taxon>
        <taxon>PACMAD clade</taxon>
        <taxon>Panicoideae</taxon>
        <taxon>Panicodae</taxon>
        <taxon>Paniceae</taxon>
        <taxon>Panicinae</taxon>
        <taxon>Panicum</taxon>
        <taxon>Panicum sect. Hiantes</taxon>
    </lineage>
</organism>
<dbReference type="InterPro" id="IPR015683">
    <property type="entry name" value="Ionotropic_Glu_rcpt"/>
</dbReference>
<proteinExistence type="inferred from homology"/>
<feature type="transmembrane region" description="Helical" evidence="15">
    <location>
        <begin position="28"/>
        <end position="49"/>
    </location>
</feature>
<feature type="transmembrane region" description="Helical" evidence="15">
    <location>
        <begin position="880"/>
        <end position="900"/>
    </location>
</feature>
<dbReference type="PANTHER" id="PTHR34836:SF9">
    <property type="entry name" value="RECEPTOR LIGAND BINDING REGION DOMAIN-CONTAINING PROTEIN"/>
    <property type="match status" value="1"/>
</dbReference>
<dbReference type="FunFam" id="3.40.190.10:FF:000158">
    <property type="entry name" value="Glutamate receptor"/>
    <property type="match status" value="1"/>
</dbReference>
<dbReference type="SMR" id="A0A8T0VPH7"/>
<dbReference type="Gene3D" id="1.10.287.70">
    <property type="match status" value="1"/>
</dbReference>
<feature type="region of interest" description="Disordered" evidence="14">
    <location>
        <begin position="943"/>
        <end position="986"/>
    </location>
</feature>
<evidence type="ECO:0000256" key="4">
    <source>
        <dbReference type="ARBA" id="ARBA00022692"/>
    </source>
</evidence>
<evidence type="ECO:0000256" key="8">
    <source>
        <dbReference type="ARBA" id="ARBA00023136"/>
    </source>
</evidence>
<dbReference type="Gene3D" id="3.40.50.2300">
    <property type="match status" value="2"/>
</dbReference>
<evidence type="ECO:0000256" key="2">
    <source>
        <dbReference type="ARBA" id="ARBA00008685"/>
    </source>
</evidence>
<dbReference type="InterPro" id="IPR044440">
    <property type="entry name" value="GABAb_receptor_plant_PBP1"/>
</dbReference>
<keyword evidence="18" id="KW-1185">Reference proteome</keyword>
<comment type="similarity">
    <text evidence="2">Belongs to the glutamate-gated ion channel (TC 1.A.10.1) family.</text>
</comment>
<evidence type="ECO:0000256" key="9">
    <source>
        <dbReference type="ARBA" id="ARBA00023170"/>
    </source>
</evidence>
<keyword evidence="3" id="KW-0813">Transport</keyword>
<dbReference type="Pfam" id="PF10613">
    <property type="entry name" value="Lig_chan-Glu_bd"/>
    <property type="match status" value="1"/>
</dbReference>
<evidence type="ECO:0000256" key="3">
    <source>
        <dbReference type="ARBA" id="ARBA00022448"/>
    </source>
</evidence>
<dbReference type="FunFam" id="3.40.50.2300:FF:000188">
    <property type="entry name" value="Glutamate receptor"/>
    <property type="match status" value="1"/>
</dbReference>
<evidence type="ECO:0000313" key="17">
    <source>
        <dbReference type="EMBL" id="KAG2635164.1"/>
    </source>
</evidence>
<dbReference type="PIRSF" id="PIRSF037090">
    <property type="entry name" value="Iontro_Glu-like_rcpt_pln"/>
    <property type="match status" value="1"/>
</dbReference>
<dbReference type="InterPro" id="IPR019594">
    <property type="entry name" value="Glu/Gly-bd"/>
</dbReference>
<dbReference type="SUPFAM" id="SSF53822">
    <property type="entry name" value="Periplasmic binding protein-like I"/>
    <property type="match status" value="1"/>
</dbReference>
<dbReference type="Gene3D" id="3.40.190.10">
    <property type="entry name" value="Periplasmic binding protein-like II"/>
    <property type="match status" value="2"/>
</dbReference>
<dbReference type="InterPro" id="IPR028082">
    <property type="entry name" value="Peripla_BP_I"/>
</dbReference>
<dbReference type="FunFam" id="3.40.190.10:FF:000217">
    <property type="entry name" value="Glutamate receptor"/>
    <property type="match status" value="1"/>
</dbReference>
<feature type="disulfide bond" evidence="13">
    <location>
        <begin position="803"/>
        <end position="859"/>
    </location>
</feature>
<keyword evidence="8 15" id="KW-0472">Membrane</keyword>
<evidence type="ECO:0000256" key="11">
    <source>
        <dbReference type="ARBA" id="ARBA00023286"/>
    </source>
</evidence>
<dbReference type="GO" id="GO:0015276">
    <property type="term" value="F:ligand-gated monoatomic ion channel activity"/>
    <property type="evidence" value="ECO:0007669"/>
    <property type="project" value="InterPro"/>
</dbReference>
<dbReference type="SUPFAM" id="SSF53850">
    <property type="entry name" value="Periplasmic binding protein-like II"/>
    <property type="match status" value="1"/>
</dbReference>
<evidence type="ECO:0000256" key="15">
    <source>
        <dbReference type="SAM" id="Phobius"/>
    </source>
</evidence>
<evidence type="ECO:0000256" key="10">
    <source>
        <dbReference type="ARBA" id="ARBA00023180"/>
    </source>
</evidence>
<evidence type="ECO:0000256" key="14">
    <source>
        <dbReference type="SAM" id="MobiDB-lite"/>
    </source>
</evidence>
<evidence type="ECO:0000256" key="5">
    <source>
        <dbReference type="ARBA" id="ARBA00022729"/>
    </source>
</evidence>
<evidence type="ECO:0000313" key="18">
    <source>
        <dbReference type="Proteomes" id="UP000823388"/>
    </source>
</evidence>
<evidence type="ECO:0000256" key="12">
    <source>
        <dbReference type="ARBA" id="ARBA00023303"/>
    </source>
</evidence>
<protein>
    <recommendedName>
        <fullName evidence="16">Ionotropic glutamate receptor C-terminal domain-containing protein</fullName>
    </recommendedName>
</protein>
<dbReference type="InterPro" id="IPR001320">
    <property type="entry name" value="Iontro_rcpt_C"/>
</dbReference>
<comment type="caution">
    <text evidence="17">The sequence shown here is derived from an EMBL/GenBank/DDBJ whole genome shotgun (WGS) entry which is preliminary data.</text>
</comment>
<evidence type="ECO:0000256" key="1">
    <source>
        <dbReference type="ARBA" id="ARBA00004141"/>
    </source>
</evidence>
<feature type="compositionally biased region" description="Basic and acidic residues" evidence="14">
    <location>
        <begin position="958"/>
        <end position="969"/>
    </location>
</feature>
<keyword evidence="6 15" id="KW-1133">Transmembrane helix</keyword>
<feature type="transmembrane region" description="Helical" evidence="15">
    <location>
        <begin position="633"/>
        <end position="652"/>
    </location>
</feature>
<dbReference type="InterPro" id="IPR017103">
    <property type="entry name" value="Iontropic_Glu_rcpt_pln"/>
</dbReference>
<keyword evidence="4 15" id="KW-0812">Transmembrane</keyword>
<reference evidence="17 18" key="1">
    <citation type="submission" date="2020-05" db="EMBL/GenBank/DDBJ databases">
        <title>WGS assembly of Panicum virgatum.</title>
        <authorList>
            <person name="Lovell J.T."/>
            <person name="Jenkins J."/>
            <person name="Shu S."/>
            <person name="Juenger T.E."/>
            <person name="Schmutz J."/>
        </authorList>
    </citation>
    <scope>NUCLEOTIDE SEQUENCE [LARGE SCALE GENOMIC DNA]</scope>
    <source>
        <strain evidence="18">cv. AP13</strain>
    </source>
</reference>
<keyword evidence="7" id="KW-0406">Ion transport</keyword>
<feature type="domain" description="Ionotropic glutamate receptor C-terminal" evidence="16">
    <location>
        <begin position="504"/>
        <end position="855"/>
    </location>
</feature>
<keyword evidence="12" id="KW-0407">Ion channel</keyword>
<gene>
    <name evidence="17" type="ORF">PVAP13_2NG336153</name>
</gene>
<dbReference type="AlphaFoldDB" id="A0A8T0VPH7"/>
<dbReference type="FunFam" id="3.40.190.10:FF:000103">
    <property type="entry name" value="Glutamate receptor"/>
    <property type="match status" value="1"/>
</dbReference>
<dbReference type="Proteomes" id="UP000823388">
    <property type="component" value="Chromosome 2N"/>
</dbReference>
<name>A0A8T0VPH7_PANVG</name>
<dbReference type="SMART" id="SM00079">
    <property type="entry name" value="PBPe"/>
    <property type="match status" value="1"/>
</dbReference>
<evidence type="ECO:0000259" key="16">
    <source>
        <dbReference type="SMART" id="SM00079"/>
    </source>
</evidence>
<evidence type="ECO:0000256" key="13">
    <source>
        <dbReference type="PIRSR" id="PIRSR037090-50"/>
    </source>
</evidence>
<evidence type="ECO:0000256" key="6">
    <source>
        <dbReference type="ARBA" id="ARBA00022989"/>
    </source>
</evidence>
<keyword evidence="13" id="KW-1015">Disulfide bond</keyword>